<name>A0ABX8ULI6_9BURK</name>
<evidence type="ECO:0000313" key="2">
    <source>
        <dbReference type="Proteomes" id="UP000826462"/>
    </source>
</evidence>
<dbReference type="RefSeq" id="WP_219799063.1">
    <property type="nucleotide sequence ID" value="NZ_CP080095.1"/>
</dbReference>
<organism evidence="1 2">
    <name type="scientific">Paraburkholderia edwinii</name>
    <dbReference type="NCBI Taxonomy" id="2861782"/>
    <lineage>
        <taxon>Bacteria</taxon>
        <taxon>Pseudomonadati</taxon>
        <taxon>Pseudomonadota</taxon>
        <taxon>Betaproteobacteria</taxon>
        <taxon>Burkholderiales</taxon>
        <taxon>Burkholderiaceae</taxon>
        <taxon>Paraburkholderia</taxon>
    </lineage>
</organism>
<proteinExistence type="predicted"/>
<protein>
    <submittedName>
        <fullName evidence="1">Uncharacterized protein</fullName>
    </submittedName>
</protein>
<accession>A0ABX8ULI6</accession>
<sequence length="277" mass="31086">MALSWSRITSGVRAANLTQWLRSRPRREVKWWSQSTVWLDGYRACRFDASGQVEAVFPLASPYEISAALPALDALLPKPQTLGVHRLRVLIGAPFVCYYALPWRALPRPVDWLPLARMQFVQGGGGGAEAWRFNVQDHGGGRARLAAAVPELLCEYLARQCKQRRISMHTVEPAYTYAVSRHRRHIADGEIAVVELEEMESKGVYIANIGFRSKGHWSGFVTLPALEPFDLVFRDAASLCDAPLPERIYVIAPDTVDRNAADASRTHWLSVPWRVPV</sequence>
<evidence type="ECO:0000313" key="1">
    <source>
        <dbReference type="EMBL" id="QYD69724.1"/>
    </source>
</evidence>
<reference evidence="1 2" key="1">
    <citation type="submission" date="2021-07" db="EMBL/GenBank/DDBJ databases">
        <title>Paraburkholderia edwinii protects Aspergillus sp. from phenazines by acting as a toxin sponge.</title>
        <authorList>
            <person name="Dahlstrom K.M."/>
            <person name="Newman D.K."/>
        </authorList>
    </citation>
    <scope>NUCLEOTIDE SEQUENCE [LARGE SCALE GENOMIC DNA]</scope>
    <source>
        <strain evidence="1 2">Pe01</strain>
    </source>
</reference>
<gene>
    <name evidence="1" type="ORF">KZJ38_05020</name>
</gene>
<dbReference type="EMBL" id="CP080095">
    <property type="protein sequence ID" value="QYD69724.1"/>
    <property type="molecule type" value="Genomic_DNA"/>
</dbReference>
<dbReference type="Proteomes" id="UP000826462">
    <property type="component" value="Chromosome 1"/>
</dbReference>
<keyword evidence="2" id="KW-1185">Reference proteome</keyword>